<sequence>MTGKEKNILIIKGNIIFTKERETFTTLKNSYIVVNDNYVIGIFDKLPEEYKTLKVTDYGDKLIIPGFVDLHVHAPQYSLCGLGYDKTLLQWLNNYTFKEEAKFSDVLYAEKVYKDFAWDLYNNGTMRSVIFSTIHRKSTGVLMDLLSKRKLCAYVGKVNMDINSPDYLVETTKESIKETEEWIYEYKDKYDHVKPIITPRFVPSCSSELMMSLGKMALKDNIPVQSHLSENISEIKWVKELYPESESYGHVYDDHNLFGQTATVMAHCIHLTNDELSRMKKNNVFIAHCPNSNINISSGVCAINKLMMDDYNIGLGTDLAGGEKISMFSTIADTIKLSKIRAIDYNDGSRALRSSEAFYLATKGGGKFFGKVGSFEEGYEFDALIIDDKNLWKYYNGTLKERIEKLIYLGTCENIIARYCCGREI</sequence>
<keyword evidence="6 8" id="KW-0862">Zinc</keyword>
<dbReference type="SUPFAM" id="SSF51338">
    <property type="entry name" value="Composite domain of metallo-dependent hydrolases"/>
    <property type="match status" value="2"/>
</dbReference>
<feature type="domain" description="Amidohydrolase-related" evidence="9">
    <location>
        <begin position="63"/>
        <end position="393"/>
    </location>
</feature>
<name>A0A2S7F9A7_CLOBU</name>
<comment type="cofactor">
    <cofactor evidence="8">
        <name>Zn(2+)</name>
        <dbReference type="ChEBI" id="CHEBI:29105"/>
    </cofactor>
    <text evidence="8">Binds 1 zinc ion per subunit.</text>
</comment>
<comment type="function">
    <text evidence="8">Catalyzes the hydrolytic deamination of guanine, producing xanthine and ammonia.</text>
</comment>
<dbReference type="EC" id="3.5.4.3" evidence="3 7"/>
<organism evidence="10 11">
    <name type="scientific">Clostridium butyricum</name>
    <dbReference type="NCBI Taxonomy" id="1492"/>
    <lineage>
        <taxon>Bacteria</taxon>
        <taxon>Bacillati</taxon>
        <taxon>Bacillota</taxon>
        <taxon>Clostridia</taxon>
        <taxon>Eubacteriales</taxon>
        <taxon>Clostridiaceae</taxon>
        <taxon>Clostridium</taxon>
    </lineage>
</organism>
<evidence type="ECO:0000256" key="8">
    <source>
        <dbReference type="RuleBase" id="RU366009"/>
    </source>
</evidence>
<gene>
    <name evidence="10" type="ORF">AWN73_14955</name>
</gene>
<dbReference type="GO" id="GO:0006147">
    <property type="term" value="P:guanine catabolic process"/>
    <property type="evidence" value="ECO:0007669"/>
    <property type="project" value="UniProtKB-UniRule"/>
</dbReference>
<dbReference type="RefSeq" id="WP_043664215.1">
    <property type="nucleotide sequence ID" value="NZ_JSEG01000010.1"/>
</dbReference>
<dbReference type="Pfam" id="PF01979">
    <property type="entry name" value="Amidohydro_1"/>
    <property type="match status" value="1"/>
</dbReference>
<dbReference type="InterPro" id="IPR032466">
    <property type="entry name" value="Metal_Hydrolase"/>
</dbReference>
<dbReference type="AlphaFoldDB" id="A0A2S7F9A7"/>
<dbReference type="GO" id="GO:0005829">
    <property type="term" value="C:cytosol"/>
    <property type="evidence" value="ECO:0007669"/>
    <property type="project" value="TreeGrafter"/>
</dbReference>
<dbReference type="InterPro" id="IPR014311">
    <property type="entry name" value="Guanine_deaminase"/>
</dbReference>
<evidence type="ECO:0000256" key="2">
    <source>
        <dbReference type="ARBA" id="ARBA00006745"/>
    </source>
</evidence>
<dbReference type="Gene3D" id="3.20.20.140">
    <property type="entry name" value="Metal-dependent hydrolases"/>
    <property type="match status" value="1"/>
</dbReference>
<dbReference type="InterPro" id="IPR011059">
    <property type="entry name" value="Metal-dep_hydrolase_composite"/>
</dbReference>
<dbReference type="InterPro" id="IPR051607">
    <property type="entry name" value="Metallo-dep_hydrolases"/>
</dbReference>
<dbReference type="EMBL" id="LRDH01000113">
    <property type="protein sequence ID" value="PPV14066.1"/>
    <property type="molecule type" value="Genomic_DNA"/>
</dbReference>
<evidence type="ECO:0000256" key="5">
    <source>
        <dbReference type="ARBA" id="ARBA00022801"/>
    </source>
</evidence>
<dbReference type="GO" id="GO:0008892">
    <property type="term" value="F:guanine deaminase activity"/>
    <property type="evidence" value="ECO:0007669"/>
    <property type="project" value="UniProtKB-UniRule"/>
</dbReference>
<dbReference type="UniPathway" id="UPA00603">
    <property type="reaction ID" value="UER00660"/>
</dbReference>
<dbReference type="Gene3D" id="2.30.40.10">
    <property type="entry name" value="Urease, subunit C, domain 1"/>
    <property type="match status" value="1"/>
</dbReference>
<dbReference type="NCBIfam" id="TIGR02967">
    <property type="entry name" value="guan_deamin"/>
    <property type="match status" value="1"/>
</dbReference>
<accession>A0A2S7F9A7</accession>
<dbReference type="GO" id="GO:0008270">
    <property type="term" value="F:zinc ion binding"/>
    <property type="evidence" value="ECO:0007669"/>
    <property type="project" value="UniProtKB-UniRule"/>
</dbReference>
<reference evidence="10 11" key="1">
    <citation type="submission" date="2016-01" db="EMBL/GenBank/DDBJ databases">
        <title>Characterization of the Clostridium difficile lineages that are prevalent in Hong Kong and China.</title>
        <authorList>
            <person name="Kwok J.S.-L."/>
            <person name="Lam W.-Y."/>
            <person name="Ip M."/>
            <person name="Chan T.-F."/>
            <person name="Hawkey P.M."/>
            <person name="Tsui S.K.-W."/>
        </authorList>
    </citation>
    <scope>NUCLEOTIDE SEQUENCE [LARGE SCALE GENOMIC DNA]</scope>
    <source>
        <strain evidence="10 11">300064</strain>
    </source>
</reference>
<protein>
    <recommendedName>
        <fullName evidence="3 7">Guanine deaminase</fullName>
        <shortName evidence="8">Guanase</shortName>
        <ecNumber evidence="3 7">3.5.4.3</ecNumber>
    </recommendedName>
    <alternativeName>
        <fullName evidence="8">Guanine aminohydrolase</fullName>
    </alternativeName>
</protein>
<proteinExistence type="inferred from homology"/>
<dbReference type="SUPFAM" id="SSF51556">
    <property type="entry name" value="Metallo-dependent hydrolases"/>
    <property type="match status" value="1"/>
</dbReference>
<evidence type="ECO:0000256" key="1">
    <source>
        <dbReference type="ARBA" id="ARBA00004984"/>
    </source>
</evidence>
<evidence type="ECO:0000313" key="11">
    <source>
        <dbReference type="Proteomes" id="UP000238081"/>
    </source>
</evidence>
<comment type="caution">
    <text evidence="10">The sequence shown here is derived from an EMBL/GenBank/DDBJ whole genome shotgun (WGS) entry which is preliminary data.</text>
</comment>
<comment type="pathway">
    <text evidence="1 8">Purine metabolism; guanine degradation; xanthine from guanine: step 1/1.</text>
</comment>
<evidence type="ECO:0000256" key="4">
    <source>
        <dbReference type="ARBA" id="ARBA00022723"/>
    </source>
</evidence>
<evidence type="ECO:0000256" key="3">
    <source>
        <dbReference type="ARBA" id="ARBA00012781"/>
    </source>
</evidence>
<comment type="catalytic activity">
    <reaction evidence="8">
        <text>guanine + H2O + H(+) = xanthine + NH4(+)</text>
        <dbReference type="Rhea" id="RHEA:14665"/>
        <dbReference type="ChEBI" id="CHEBI:15377"/>
        <dbReference type="ChEBI" id="CHEBI:15378"/>
        <dbReference type="ChEBI" id="CHEBI:16235"/>
        <dbReference type="ChEBI" id="CHEBI:17712"/>
        <dbReference type="ChEBI" id="CHEBI:28938"/>
        <dbReference type="EC" id="3.5.4.3"/>
    </reaction>
</comment>
<dbReference type="PANTHER" id="PTHR11271">
    <property type="entry name" value="GUANINE DEAMINASE"/>
    <property type="match status" value="1"/>
</dbReference>
<evidence type="ECO:0000256" key="7">
    <source>
        <dbReference type="NCBIfam" id="TIGR02967"/>
    </source>
</evidence>
<dbReference type="Proteomes" id="UP000238081">
    <property type="component" value="Unassembled WGS sequence"/>
</dbReference>
<dbReference type="InterPro" id="IPR006680">
    <property type="entry name" value="Amidohydro-rel"/>
</dbReference>
<keyword evidence="5 8" id="KW-0378">Hydrolase</keyword>
<evidence type="ECO:0000256" key="6">
    <source>
        <dbReference type="ARBA" id="ARBA00022833"/>
    </source>
</evidence>
<evidence type="ECO:0000259" key="9">
    <source>
        <dbReference type="Pfam" id="PF01979"/>
    </source>
</evidence>
<dbReference type="PANTHER" id="PTHR11271:SF6">
    <property type="entry name" value="GUANINE DEAMINASE"/>
    <property type="match status" value="1"/>
</dbReference>
<comment type="similarity">
    <text evidence="2 8">Belongs to the metallo-dependent hydrolases superfamily. ATZ/TRZ family.</text>
</comment>
<evidence type="ECO:0000313" key="10">
    <source>
        <dbReference type="EMBL" id="PPV14066.1"/>
    </source>
</evidence>
<keyword evidence="4 8" id="KW-0479">Metal-binding</keyword>